<feature type="domain" description="LysR substrate-binding" evidence="6">
    <location>
        <begin position="77"/>
        <end position="207"/>
    </location>
</feature>
<dbReference type="GO" id="GO:0032993">
    <property type="term" value="C:protein-DNA complex"/>
    <property type="evidence" value="ECO:0007669"/>
    <property type="project" value="TreeGrafter"/>
</dbReference>
<evidence type="ECO:0000256" key="2">
    <source>
        <dbReference type="ARBA" id="ARBA00023015"/>
    </source>
</evidence>
<dbReference type="Proteomes" id="UP000002357">
    <property type="component" value="Chromosome"/>
</dbReference>
<evidence type="ECO:0000256" key="4">
    <source>
        <dbReference type="ARBA" id="ARBA00023163"/>
    </source>
</evidence>
<keyword evidence="2" id="KW-0805">Transcription regulation</keyword>
<dbReference type="PANTHER" id="PTHR30346">
    <property type="entry name" value="TRANSCRIPTIONAL DUAL REGULATOR HCAR-RELATED"/>
    <property type="match status" value="1"/>
</dbReference>
<sequence length="214" mass="22532">MPGDRTVPTPWSPGALAPWRPDAPAARATEQDGAGRRGRGVRRGAAGPSPCAGARGAARARRADLRADGDGRLLGPVVFRDPAVLAVPAGHPLAERDTVRQEDLAGQTVPAVGGVPDHWLDQLVPDRTPHGAPVHRVTDIGSWQEPPASVGARRGFTLAAEQGIRFSPRPDVVHVPFADRPPISHGLIWRTTGATATVRAFAAAMARWRASAAR</sequence>
<reference evidence="7 8" key="1">
    <citation type="journal article" date="2010" name="Genome Biol. Evol.">
        <title>The sequence of a 1.8-mb bacterial linear plasmid reveals a rich evolutionary reservoir of secondary metabolic pathways.</title>
        <authorList>
            <person name="Medema M.H."/>
            <person name="Trefzer A."/>
            <person name="Kovalchuk A."/>
            <person name="van den Berg M."/>
            <person name="Mueller U."/>
            <person name="Heijne W."/>
            <person name="Wu L."/>
            <person name="Alam M.T."/>
            <person name="Ronning C.M."/>
            <person name="Nierman W.C."/>
            <person name="Bovenberg R.A.L."/>
            <person name="Breitling R."/>
            <person name="Takano E."/>
        </authorList>
    </citation>
    <scope>NUCLEOTIDE SEQUENCE [LARGE SCALE GENOMIC DNA]</scope>
    <source>
        <strain evidence="8">ATCC 27064 / DSM 738 / JCM 4710 / NBRC 13307 / NCIMB 12785 / NRRL 3585 / VKM Ac-602</strain>
    </source>
</reference>
<name>E2Q1G7_STRCL</name>
<protein>
    <submittedName>
        <fullName evidence="7">Transcriptional regulator, LysR family</fullName>
    </submittedName>
</protein>
<dbReference type="eggNOG" id="COG0583">
    <property type="taxonomic scope" value="Bacteria"/>
</dbReference>
<organism evidence="7 8">
    <name type="scientific">Streptomyces clavuligerus</name>
    <dbReference type="NCBI Taxonomy" id="1901"/>
    <lineage>
        <taxon>Bacteria</taxon>
        <taxon>Bacillati</taxon>
        <taxon>Actinomycetota</taxon>
        <taxon>Actinomycetes</taxon>
        <taxon>Kitasatosporales</taxon>
        <taxon>Streptomycetaceae</taxon>
        <taxon>Streptomyces</taxon>
    </lineage>
</organism>
<feature type="compositionally biased region" description="Low complexity" evidence="5">
    <location>
        <begin position="43"/>
        <end position="57"/>
    </location>
</feature>
<dbReference type="EMBL" id="CM000913">
    <property type="protein sequence ID" value="EFG10593.1"/>
    <property type="molecule type" value="Genomic_DNA"/>
</dbReference>
<evidence type="ECO:0000313" key="7">
    <source>
        <dbReference type="EMBL" id="EFG10593.1"/>
    </source>
</evidence>
<keyword evidence="8" id="KW-1185">Reference proteome</keyword>
<proteinExistence type="inferred from homology"/>
<gene>
    <name evidence="7" type="ORF">SCLAV_5526</name>
</gene>
<feature type="region of interest" description="Disordered" evidence="5">
    <location>
        <begin position="1"/>
        <end position="57"/>
    </location>
</feature>
<dbReference type="STRING" id="1901.BB341_00910"/>
<evidence type="ECO:0000313" key="8">
    <source>
        <dbReference type="Proteomes" id="UP000002357"/>
    </source>
</evidence>
<evidence type="ECO:0000256" key="1">
    <source>
        <dbReference type="ARBA" id="ARBA00009437"/>
    </source>
</evidence>
<dbReference type="InterPro" id="IPR005119">
    <property type="entry name" value="LysR_subst-bd"/>
</dbReference>
<dbReference type="SUPFAM" id="SSF53850">
    <property type="entry name" value="Periplasmic binding protein-like II"/>
    <property type="match status" value="1"/>
</dbReference>
<accession>E2Q1G7</accession>
<dbReference type="GO" id="GO:0003677">
    <property type="term" value="F:DNA binding"/>
    <property type="evidence" value="ECO:0007669"/>
    <property type="project" value="UniProtKB-KW"/>
</dbReference>
<comment type="similarity">
    <text evidence="1">Belongs to the LysR transcriptional regulatory family.</text>
</comment>
<evidence type="ECO:0000256" key="5">
    <source>
        <dbReference type="SAM" id="MobiDB-lite"/>
    </source>
</evidence>
<feature type="compositionally biased region" description="Low complexity" evidence="5">
    <location>
        <begin position="15"/>
        <end position="28"/>
    </location>
</feature>
<keyword evidence="4" id="KW-0804">Transcription</keyword>
<evidence type="ECO:0000259" key="6">
    <source>
        <dbReference type="Pfam" id="PF03466"/>
    </source>
</evidence>
<dbReference type="GO" id="GO:0003700">
    <property type="term" value="F:DNA-binding transcription factor activity"/>
    <property type="evidence" value="ECO:0007669"/>
    <property type="project" value="TreeGrafter"/>
</dbReference>
<dbReference type="PANTHER" id="PTHR30346:SF0">
    <property type="entry name" value="HCA OPERON TRANSCRIPTIONAL ACTIVATOR HCAR"/>
    <property type="match status" value="1"/>
</dbReference>
<keyword evidence="3" id="KW-0238">DNA-binding</keyword>
<dbReference type="Gene3D" id="3.40.190.10">
    <property type="entry name" value="Periplasmic binding protein-like II"/>
    <property type="match status" value="2"/>
</dbReference>
<dbReference type="Pfam" id="PF03466">
    <property type="entry name" value="LysR_substrate"/>
    <property type="match status" value="1"/>
</dbReference>
<evidence type="ECO:0000256" key="3">
    <source>
        <dbReference type="ARBA" id="ARBA00023125"/>
    </source>
</evidence>
<dbReference type="AlphaFoldDB" id="E2Q1G7"/>